<comment type="caution">
    <text evidence="1">The sequence shown here is derived from an EMBL/GenBank/DDBJ whole genome shotgun (WGS) entry which is preliminary data.</text>
</comment>
<keyword evidence="2" id="KW-1185">Reference proteome</keyword>
<dbReference type="Proteomes" id="UP000237347">
    <property type="component" value="Unassembled WGS sequence"/>
</dbReference>
<evidence type="ECO:0000313" key="1">
    <source>
        <dbReference type="EMBL" id="KAK7859967.1"/>
    </source>
</evidence>
<organism evidence="1 2">
    <name type="scientific">Quercus suber</name>
    <name type="common">Cork oak</name>
    <dbReference type="NCBI Taxonomy" id="58331"/>
    <lineage>
        <taxon>Eukaryota</taxon>
        <taxon>Viridiplantae</taxon>
        <taxon>Streptophyta</taxon>
        <taxon>Embryophyta</taxon>
        <taxon>Tracheophyta</taxon>
        <taxon>Spermatophyta</taxon>
        <taxon>Magnoliopsida</taxon>
        <taxon>eudicotyledons</taxon>
        <taxon>Gunneridae</taxon>
        <taxon>Pentapetalae</taxon>
        <taxon>rosids</taxon>
        <taxon>fabids</taxon>
        <taxon>Fagales</taxon>
        <taxon>Fagaceae</taxon>
        <taxon>Quercus</taxon>
    </lineage>
</organism>
<name>A0AAW0M7K6_QUESU</name>
<protein>
    <submittedName>
        <fullName evidence="1">Uncharacterized protein</fullName>
    </submittedName>
</protein>
<dbReference type="EMBL" id="PKMF04000009">
    <property type="protein sequence ID" value="KAK7859967.1"/>
    <property type="molecule type" value="Genomic_DNA"/>
</dbReference>
<dbReference type="AlphaFoldDB" id="A0AAW0M7K6"/>
<evidence type="ECO:0000313" key="2">
    <source>
        <dbReference type="Proteomes" id="UP000237347"/>
    </source>
</evidence>
<accession>A0AAW0M7K6</accession>
<gene>
    <name evidence="1" type="ORF">CFP56_000377</name>
</gene>
<sequence length="59" mass="7079">MQERECMRIWDVQLCLKLKMKNQLQTNQDQLVVQQASYTRILMCFIILIAIDEFVKVCD</sequence>
<reference evidence="1 2" key="1">
    <citation type="journal article" date="2018" name="Sci. Data">
        <title>The draft genome sequence of cork oak.</title>
        <authorList>
            <person name="Ramos A.M."/>
            <person name="Usie A."/>
            <person name="Barbosa P."/>
            <person name="Barros P.M."/>
            <person name="Capote T."/>
            <person name="Chaves I."/>
            <person name="Simoes F."/>
            <person name="Abreu I."/>
            <person name="Carrasquinho I."/>
            <person name="Faro C."/>
            <person name="Guimaraes J.B."/>
            <person name="Mendonca D."/>
            <person name="Nobrega F."/>
            <person name="Rodrigues L."/>
            <person name="Saibo N.J.M."/>
            <person name="Varela M.C."/>
            <person name="Egas C."/>
            <person name="Matos J."/>
            <person name="Miguel C.M."/>
            <person name="Oliveira M.M."/>
            <person name="Ricardo C.P."/>
            <person name="Goncalves S."/>
        </authorList>
    </citation>
    <scope>NUCLEOTIDE SEQUENCE [LARGE SCALE GENOMIC DNA]</scope>
    <source>
        <strain evidence="2">cv. HL8</strain>
    </source>
</reference>
<proteinExistence type="predicted"/>